<dbReference type="InterPro" id="IPR023606">
    <property type="entry name" value="CoA-Trfase_III_dom_1_sf"/>
</dbReference>
<comment type="caution">
    <text evidence="2">The sequence shown here is derived from an EMBL/GenBank/DDBJ whole genome shotgun (WGS) entry which is preliminary data.</text>
</comment>
<dbReference type="InterPro" id="IPR044855">
    <property type="entry name" value="CoA-Trfase_III_dom3_sf"/>
</dbReference>
<gene>
    <name evidence="2" type="ORF">ACFSYJ_30125</name>
</gene>
<dbReference type="GO" id="GO:0016740">
    <property type="term" value="F:transferase activity"/>
    <property type="evidence" value="ECO:0007669"/>
    <property type="project" value="UniProtKB-KW"/>
</dbReference>
<dbReference type="RefSeq" id="WP_345392994.1">
    <property type="nucleotide sequence ID" value="NZ_BAABHG010000005.1"/>
</dbReference>
<dbReference type="InterPro" id="IPR050483">
    <property type="entry name" value="CoA-transferase_III_domain"/>
</dbReference>
<dbReference type="SUPFAM" id="SSF89796">
    <property type="entry name" value="CoA-transferase family III (CaiB/BaiF)"/>
    <property type="match status" value="1"/>
</dbReference>
<dbReference type="PANTHER" id="PTHR48207">
    <property type="entry name" value="SUCCINATE--HYDROXYMETHYLGLUTARATE COA-TRANSFERASE"/>
    <property type="match status" value="1"/>
</dbReference>
<dbReference type="PANTHER" id="PTHR48207:SF3">
    <property type="entry name" value="SUCCINATE--HYDROXYMETHYLGLUTARATE COA-TRANSFERASE"/>
    <property type="match status" value="1"/>
</dbReference>
<dbReference type="InterPro" id="IPR003673">
    <property type="entry name" value="CoA-Trfase_fam_III"/>
</dbReference>
<evidence type="ECO:0000313" key="2">
    <source>
        <dbReference type="EMBL" id="MFD2462901.1"/>
    </source>
</evidence>
<protein>
    <submittedName>
        <fullName evidence="2">CaiB/BaiF CoA transferase family protein</fullName>
    </submittedName>
</protein>
<dbReference type="Pfam" id="PF02515">
    <property type="entry name" value="CoA_transf_3"/>
    <property type="match status" value="1"/>
</dbReference>
<reference evidence="3" key="1">
    <citation type="journal article" date="2019" name="Int. J. Syst. Evol. Microbiol.">
        <title>The Global Catalogue of Microorganisms (GCM) 10K type strain sequencing project: providing services to taxonomists for standard genome sequencing and annotation.</title>
        <authorList>
            <consortium name="The Broad Institute Genomics Platform"/>
            <consortium name="The Broad Institute Genome Sequencing Center for Infectious Disease"/>
            <person name="Wu L."/>
            <person name="Ma J."/>
        </authorList>
    </citation>
    <scope>NUCLEOTIDE SEQUENCE [LARGE SCALE GENOMIC DNA]</scope>
    <source>
        <strain evidence="3">CGMCC 4.7643</strain>
    </source>
</reference>
<dbReference type="Gene3D" id="3.40.50.10540">
    <property type="entry name" value="Crotonobetainyl-coa:carnitine coa-transferase, domain 1"/>
    <property type="match status" value="1"/>
</dbReference>
<dbReference type="Gene3D" id="3.30.1540.10">
    <property type="entry name" value="formyl-coa transferase, domain 3"/>
    <property type="match status" value="1"/>
</dbReference>
<dbReference type="Proteomes" id="UP001597419">
    <property type="component" value="Unassembled WGS sequence"/>
</dbReference>
<sequence length="399" mass="42252">MTARALDGLRVLDLSRVLAGPYCTQMLSDHGAEVIKVEPPGGDETRGWGPPFAVDGTSAYFTNLNRNKKNIVLDLAADAGRDILARLLGDADVLVENFKAGTLAKWGFPDEVVRARWPRLIHCRITGFGTEGPLGGLPGYDAVLQAYGGLMYVSGEAEGPPVRVGVPLVDSVTGLFAFSGILLALRERETSGLGQLVDCALLDTAISLLHPHSASWLATGVVPPRAGSAHPSIAPYQNFETRDGPLFIGAGNDRQFAALVDVLGAPELAEDPRFVTNTDRVHHADELRGVLGARIACWAGEELGTRLLARGVPAAPVHTVAEAMDSPQARHREMIVELDGYRGVGIPVKLGRTPGRATSPPHAAGEDTREVLTSAGYRETEIDDALRAGTVRASGSPTS</sequence>
<evidence type="ECO:0000256" key="1">
    <source>
        <dbReference type="ARBA" id="ARBA00022679"/>
    </source>
</evidence>
<dbReference type="EMBL" id="JBHUKU010000020">
    <property type="protein sequence ID" value="MFD2462901.1"/>
    <property type="molecule type" value="Genomic_DNA"/>
</dbReference>
<proteinExistence type="predicted"/>
<keyword evidence="3" id="KW-1185">Reference proteome</keyword>
<evidence type="ECO:0000313" key="3">
    <source>
        <dbReference type="Proteomes" id="UP001597419"/>
    </source>
</evidence>
<name>A0ABW5GPY9_9PSEU</name>
<accession>A0ABW5GPY9</accession>
<keyword evidence="1 2" id="KW-0808">Transferase</keyword>
<organism evidence="2 3">
    <name type="scientific">Amycolatopsis samaneae</name>
    <dbReference type="NCBI Taxonomy" id="664691"/>
    <lineage>
        <taxon>Bacteria</taxon>
        <taxon>Bacillati</taxon>
        <taxon>Actinomycetota</taxon>
        <taxon>Actinomycetes</taxon>
        <taxon>Pseudonocardiales</taxon>
        <taxon>Pseudonocardiaceae</taxon>
        <taxon>Amycolatopsis</taxon>
    </lineage>
</organism>